<evidence type="ECO:0000313" key="4">
    <source>
        <dbReference type="Proteomes" id="UP001458880"/>
    </source>
</evidence>
<proteinExistence type="predicted"/>
<reference evidence="3 4" key="1">
    <citation type="journal article" date="2024" name="BMC Genomics">
        <title>De novo assembly and annotation of Popillia japonica's genome with initial clues to its potential as an invasive pest.</title>
        <authorList>
            <person name="Cucini C."/>
            <person name="Boschi S."/>
            <person name="Funari R."/>
            <person name="Cardaioli E."/>
            <person name="Iannotti N."/>
            <person name="Marturano G."/>
            <person name="Paoli F."/>
            <person name="Bruttini M."/>
            <person name="Carapelli A."/>
            <person name="Frati F."/>
            <person name="Nardi F."/>
        </authorList>
    </citation>
    <scope>NUCLEOTIDE SEQUENCE [LARGE SCALE GENOMIC DNA]</scope>
    <source>
        <strain evidence="3">DMR45628</strain>
    </source>
</reference>
<gene>
    <name evidence="3" type="ORF">QE152_g29345</name>
</gene>
<keyword evidence="4" id="KW-1185">Reference proteome</keyword>
<comment type="caution">
    <text evidence="3">The sequence shown here is derived from an EMBL/GenBank/DDBJ whole genome shotgun (WGS) entry which is preliminary data.</text>
</comment>
<evidence type="ECO:0000256" key="1">
    <source>
        <dbReference type="SAM" id="Coils"/>
    </source>
</evidence>
<feature type="coiled-coil region" evidence="1">
    <location>
        <begin position="61"/>
        <end position="95"/>
    </location>
</feature>
<protein>
    <submittedName>
        <fullName evidence="3">Uncharacterized protein</fullName>
    </submittedName>
</protein>
<dbReference type="Proteomes" id="UP001458880">
    <property type="component" value="Unassembled WGS sequence"/>
</dbReference>
<dbReference type="AlphaFoldDB" id="A0AAW1JIB4"/>
<feature type="compositionally biased region" description="Polar residues" evidence="2">
    <location>
        <begin position="378"/>
        <end position="387"/>
    </location>
</feature>
<name>A0AAW1JIB4_POPJA</name>
<organism evidence="3 4">
    <name type="scientific">Popillia japonica</name>
    <name type="common">Japanese beetle</name>
    <dbReference type="NCBI Taxonomy" id="7064"/>
    <lineage>
        <taxon>Eukaryota</taxon>
        <taxon>Metazoa</taxon>
        <taxon>Ecdysozoa</taxon>
        <taxon>Arthropoda</taxon>
        <taxon>Hexapoda</taxon>
        <taxon>Insecta</taxon>
        <taxon>Pterygota</taxon>
        <taxon>Neoptera</taxon>
        <taxon>Endopterygota</taxon>
        <taxon>Coleoptera</taxon>
        <taxon>Polyphaga</taxon>
        <taxon>Scarabaeiformia</taxon>
        <taxon>Scarabaeidae</taxon>
        <taxon>Rutelinae</taxon>
        <taxon>Popillia</taxon>
    </lineage>
</organism>
<keyword evidence="1" id="KW-0175">Coiled coil</keyword>
<feature type="compositionally biased region" description="Acidic residues" evidence="2">
    <location>
        <begin position="388"/>
        <end position="398"/>
    </location>
</feature>
<feature type="region of interest" description="Disordered" evidence="2">
    <location>
        <begin position="378"/>
        <end position="404"/>
    </location>
</feature>
<dbReference type="EMBL" id="JASPKY010000370">
    <property type="protein sequence ID" value="KAK9703391.1"/>
    <property type="molecule type" value="Genomic_DNA"/>
</dbReference>
<sequence length="430" mass="49263">MQNLDVEPNPQRPIRESYDDGESEWNTGNSIDLFDLASAAGRLAGNLNSKPGALDEFFNKLKVLEHEWYEAEKRYNNLRAENDRLNNQLMHEKTKCAIYQKKLKFIQDNQKNFEKLKEVYLTMKQQESKSRSFADICEQASQTTSWNTGSFVSKATGTINVVTCDKESLTKYHGNVLQTDSMIAIKRSELSDAHDNLQLLKEMIRKREYTWSVNAQREEALKEEIRSLQEDKQALDTMVRMKDIELKALRNLKGQNPTEQQDNMTNMKRIIGKLSKRLREVENERTGKYRVLSDGEEEVIKEIEKGDYAVKRPQMVRPQPPKVSANRSFPGASAKIKAVKRPQMVRPQPPKVSANRSFPGASAKIKLMKSQLSTIVESKAKQWSGSSDENESDTPELEELGKMKKNIERKQAALKEKVQQIINYSSGQKA</sequence>
<accession>A0AAW1JIB4</accession>
<feature type="region of interest" description="Disordered" evidence="2">
    <location>
        <begin position="1"/>
        <end position="23"/>
    </location>
</feature>
<evidence type="ECO:0000313" key="3">
    <source>
        <dbReference type="EMBL" id="KAK9703391.1"/>
    </source>
</evidence>
<evidence type="ECO:0000256" key="2">
    <source>
        <dbReference type="SAM" id="MobiDB-lite"/>
    </source>
</evidence>